<name>A0A2X4UDZ7_9CORY</name>
<dbReference type="AlphaFoldDB" id="A0A2X4UDZ7"/>
<dbReference type="Proteomes" id="UP000249264">
    <property type="component" value="Chromosome 1"/>
</dbReference>
<dbReference type="EMBL" id="LS483460">
    <property type="protein sequence ID" value="SQI00745.1"/>
    <property type="molecule type" value="Genomic_DNA"/>
</dbReference>
<reference evidence="3 4" key="1">
    <citation type="submission" date="2018-06" db="EMBL/GenBank/DDBJ databases">
        <authorList>
            <consortium name="Pathogen Informatics"/>
            <person name="Doyle S."/>
        </authorList>
    </citation>
    <scope>NUCLEOTIDE SEQUENCE [LARGE SCALE GENOMIC DNA]</scope>
    <source>
        <strain evidence="3 4">NCTC10288</strain>
    </source>
</reference>
<dbReference type="RefSeq" id="WP_052319646.1">
    <property type="nucleotide sequence ID" value="NZ_CP065689.1"/>
</dbReference>
<protein>
    <submittedName>
        <fullName evidence="3">Putative secreted protein</fullName>
    </submittedName>
</protein>
<gene>
    <name evidence="2" type="ORF">I6G51_04205</name>
    <name evidence="3" type="ORF">NCTC10288_02063</name>
</gene>
<dbReference type="PROSITE" id="PS51257">
    <property type="entry name" value="PROKAR_LIPOPROTEIN"/>
    <property type="match status" value="1"/>
</dbReference>
<dbReference type="GeneID" id="70783936"/>
<keyword evidence="1" id="KW-0732">Signal</keyword>
<dbReference type="OrthoDB" id="4424597at2"/>
<reference evidence="2 5" key="2">
    <citation type="submission" date="2020-12" db="EMBL/GenBank/DDBJ databases">
        <title>FDA dAtabase for Regulatory Grade micrObial Sequences (FDA-ARGOS): Supporting development and validation of Infectious Disease Dx tests.</title>
        <authorList>
            <person name="Sproer C."/>
            <person name="Gronow S."/>
            <person name="Severitt S."/>
            <person name="Schroder I."/>
            <person name="Tallon L."/>
            <person name="Sadzewicz L."/>
            <person name="Zhao X."/>
            <person name="Boylan J."/>
            <person name="Ott S."/>
            <person name="Bowen H."/>
            <person name="Vavikolanu K."/>
            <person name="Mehta A."/>
            <person name="Aluvathingal J."/>
            <person name="Nadendla S."/>
            <person name="Lowell S."/>
            <person name="Myers T."/>
            <person name="Yan Y."/>
            <person name="Sichtig H."/>
        </authorList>
    </citation>
    <scope>NUCLEOTIDE SEQUENCE [LARGE SCALE GENOMIC DNA]</scope>
    <source>
        <strain evidence="2 5">FDAARGOS_894</strain>
    </source>
</reference>
<accession>A0A2X4UDZ7</accession>
<evidence type="ECO:0000313" key="3">
    <source>
        <dbReference type="EMBL" id="SQI00745.1"/>
    </source>
</evidence>
<dbReference type="EMBL" id="CP065689">
    <property type="protein sequence ID" value="QPS60406.1"/>
    <property type="molecule type" value="Genomic_DNA"/>
</dbReference>
<feature type="chain" id="PRO_5038698080" evidence="1">
    <location>
        <begin position="25"/>
        <end position="192"/>
    </location>
</feature>
<organism evidence="3 4">
    <name type="scientific">Corynebacterium minutissimum</name>
    <dbReference type="NCBI Taxonomy" id="38301"/>
    <lineage>
        <taxon>Bacteria</taxon>
        <taxon>Bacillati</taxon>
        <taxon>Actinomycetota</taxon>
        <taxon>Actinomycetes</taxon>
        <taxon>Mycobacteriales</taxon>
        <taxon>Corynebacteriaceae</taxon>
        <taxon>Corynebacterium</taxon>
    </lineage>
</organism>
<evidence type="ECO:0000313" key="2">
    <source>
        <dbReference type="EMBL" id="QPS60406.1"/>
    </source>
</evidence>
<feature type="signal peptide" evidence="1">
    <location>
        <begin position="1"/>
        <end position="24"/>
    </location>
</feature>
<evidence type="ECO:0000313" key="5">
    <source>
        <dbReference type="Proteomes" id="UP000594905"/>
    </source>
</evidence>
<evidence type="ECO:0000313" key="4">
    <source>
        <dbReference type="Proteomes" id="UP000249264"/>
    </source>
</evidence>
<dbReference type="Proteomes" id="UP000594905">
    <property type="component" value="Chromosome"/>
</dbReference>
<dbReference type="KEGG" id="cmin:NCTC10288_02063"/>
<sequence>MKYSLILPCILGCAALAACSPATAVAFNPGGAHAGTTDTCATENAYFHTRYGLGAEGATALRSDVVPRLYFTVTDGGYNPCAPISYSVLSGTYGNLNGPGGLGSSIAQGLIVWSGSTPLANTGVTAASIENVQVLSDDTLQATFGRRGGATAEGITERATVQLQIQGDQLVPISGDIALYNDMISGPPTIIP</sequence>
<evidence type="ECO:0000256" key="1">
    <source>
        <dbReference type="SAM" id="SignalP"/>
    </source>
</evidence>
<proteinExistence type="predicted"/>
<keyword evidence="5" id="KW-1185">Reference proteome</keyword>